<proteinExistence type="predicted"/>
<evidence type="ECO:0000256" key="1">
    <source>
        <dbReference type="SAM" id="MobiDB-lite"/>
    </source>
</evidence>
<feature type="region of interest" description="Disordered" evidence="1">
    <location>
        <begin position="24"/>
        <end position="66"/>
    </location>
</feature>
<dbReference type="Pfam" id="PF24837">
    <property type="entry name" value="AMIN-like"/>
    <property type="match status" value="1"/>
</dbReference>
<sequence length="186" mass="18292">MKIRRTVIATAAAVALFLPIAACSSDSSSSSTTSTTASSGDQITDTACPFTGTVETSSGGKAGTPSALGSITTSKEGCVDNIQLELGNATGAWTAAYATGPVVDASGATVATQGAATLVITLAEGSWTGTPAAPTTVLPVQLDYVQSINVVAGPNGSLLVAFGLSAKKPYQASDSQTPAYISLGIG</sequence>
<feature type="domain" description="AMIN-like" evidence="2">
    <location>
        <begin position="70"/>
        <end position="179"/>
    </location>
</feature>
<protein>
    <submittedName>
        <fullName evidence="3">Unannotated protein</fullName>
    </submittedName>
</protein>
<organism evidence="3">
    <name type="scientific">freshwater metagenome</name>
    <dbReference type="NCBI Taxonomy" id="449393"/>
    <lineage>
        <taxon>unclassified sequences</taxon>
        <taxon>metagenomes</taxon>
        <taxon>ecological metagenomes</taxon>
    </lineage>
</organism>
<dbReference type="EMBL" id="CAEZSU010000254">
    <property type="protein sequence ID" value="CAB4565564.1"/>
    <property type="molecule type" value="Genomic_DNA"/>
</dbReference>
<evidence type="ECO:0000313" key="3">
    <source>
        <dbReference type="EMBL" id="CAB4565564.1"/>
    </source>
</evidence>
<dbReference type="AlphaFoldDB" id="A0A6J6DQT2"/>
<accession>A0A6J6DQT2</accession>
<gene>
    <name evidence="3" type="ORF">UFOPK1495_01761</name>
</gene>
<evidence type="ECO:0000259" key="2">
    <source>
        <dbReference type="Pfam" id="PF24837"/>
    </source>
</evidence>
<dbReference type="InterPro" id="IPR056303">
    <property type="entry name" value="AMIN-like"/>
</dbReference>
<reference evidence="3" key="1">
    <citation type="submission" date="2020-05" db="EMBL/GenBank/DDBJ databases">
        <authorList>
            <person name="Chiriac C."/>
            <person name="Salcher M."/>
            <person name="Ghai R."/>
            <person name="Kavagutti S V."/>
        </authorList>
    </citation>
    <scope>NUCLEOTIDE SEQUENCE</scope>
</reference>
<feature type="compositionally biased region" description="Low complexity" evidence="1">
    <location>
        <begin position="24"/>
        <end position="39"/>
    </location>
</feature>
<name>A0A6J6DQT2_9ZZZZ</name>